<name>D0I8V3_GRIHO</name>
<organism evidence="1 2">
    <name type="scientific">Grimontia hollisae CIP 101886</name>
    <dbReference type="NCBI Taxonomy" id="675812"/>
    <lineage>
        <taxon>Bacteria</taxon>
        <taxon>Pseudomonadati</taxon>
        <taxon>Pseudomonadota</taxon>
        <taxon>Gammaproteobacteria</taxon>
        <taxon>Vibrionales</taxon>
        <taxon>Vibrionaceae</taxon>
        <taxon>Grimontia</taxon>
    </lineage>
</organism>
<proteinExistence type="predicted"/>
<dbReference type="RefSeq" id="WP_005504595.1">
    <property type="nucleotide sequence ID" value="NZ_ADAQ01000012.1"/>
</dbReference>
<gene>
    <name evidence="1" type="ORF">VHA_002290</name>
</gene>
<dbReference type="GeneID" id="58894297"/>
<protein>
    <submittedName>
        <fullName evidence="1">Uncharacterized protein</fullName>
    </submittedName>
</protein>
<sequence length="645" mass="73594">MKSNSINIREQNTYIDENESLGFVADTTIKILCITAYPGVLAADIVKKFPRVISGIMAFCLFSKSSAYRINTNNNSLQINNYNNNENRYLHPVLEECNKLKPRKKDIQDITKHTNCLLAHARDKIPERVIETRLPKNVYKNIQDMSYVLPAVSVLEQMDSLKENNHSKDFLRFILGVPVSDSTHHELSNLCGLREMFDAASQAKELVDVFIGDIKNLINDKELTEPMVEHFQYHFLKTYRDNIPKNMGEAIKLGFNTFWNGGPTESALLIKALDDIDKRRERISWSPQTIHSLTLISHAWESAINIILPEKSALDSIIALGKSITKSRTTFCDYVRTAASVGAAISTHPQIKSKGEMVGRIHSTEQIRKNAYHLNDHLHRHQSQKKIPSSELITADLEHNLKDAIRETQDKLSLNDLDNNSIKIRCKRAGVRCIPFRRRNNGNRDENSRRTNRVNQEESHINLIDASAGLSYFKENPSAFLHENSLVSGYFEDGAEAYFNRISDKKYQISTTKLSDSVSVSVEYLNVIKEDTTDLNNISGVDIDGLEKNIIATPLLTGCTMALKIKNGKRYLSHVQPVSETNTNRHLDLQKELTQKGYETYGPQDYREDPTRFFGIKEDNNWHFYTQKLNGNTIVVKEVFKTRNM</sequence>
<evidence type="ECO:0000313" key="2">
    <source>
        <dbReference type="Proteomes" id="UP000003604"/>
    </source>
</evidence>
<evidence type="ECO:0000313" key="1">
    <source>
        <dbReference type="EMBL" id="EEY71868.1"/>
    </source>
</evidence>
<comment type="caution">
    <text evidence="1">The sequence shown here is derived from an EMBL/GenBank/DDBJ whole genome shotgun (WGS) entry which is preliminary data.</text>
</comment>
<keyword evidence="2" id="KW-1185">Reference proteome</keyword>
<dbReference type="OrthoDB" id="7300340at2"/>
<dbReference type="AlphaFoldDB" id="D0I8V3"/>
<dbReference type="Proteomes" id="UP000003604">
    <property type="component" value="Unassembled WGS sequence"/>
</dbReference>
<accession>D0I8V3</accession>
<dbReference type="EMBL" id="ADAQ01000012">
    <property type="protein sequence ID" value="EEY71868.1"/>
    <property type="molecule type" value="Genomic_DNA"/>
</dbReference>
<reference evidence="1 2" key="1">
    <citation type="submission" date="2009-10" db="EMBL/GenBank/DDBJ databases">
        <authorList>
            <consortium name="Los Alamos National Laboratory (LANL)"/>
            <consortium name="National Microbial Pathogen Data Resource (NMPDR)"/>
            <person name="Saunders E.H."/>
            <person name="Munk A.C."/>
            <person name="Tapia R."/>
            <person name="Green L."/>
            <person name="Rogers Y."/>
            <person name="Detter J.C."/>
            <person name="Bruce D."/>
            <person name="Brettin T.S."/>
            <person name="Colwell R.R."/>
            <person name="Huq A."/>
            <person name="Grim C.J."/>
            <person name="Hasan N.A."/>
            <person name="Bartels D."/>
            <person name="Vonstein V."/>
        </authorList>
    </citation>
    <scope>NUCLEOTIDE SEQUENCE [LARGE SCALE GENOMIC DNA]</scope>
    <source>
        <strain evidence="1 2">CIP 101886</strain>
    </source>
</reference>